<protein>
    <submittedName>
        <fullName evidence="5">NADPH-dependent FMN reductase</fullName>
        <ecNumber evidence="5">1.5.1.38</ecNumber>
    </submittedName>
</protein>
<dbReference type="Proteomes" id="UP001589838">
    <property type="component" value="Unassembled WGS sequence"/>
</dbReference>
<dbReference type="InterPro" id="IPR029039">
    <property type="entry name" value="Flavoprotein-like_sf"/>
</dbReference>
<name>A0ABV6K9T9_9BACI</name>
<dbReference type="InterPro" id="IPR051814">
    <property type="entry name" value="NAD(P)H-dep_FMN_reductase"/>
</dbReference>
<dbReference type="Pfam" id="PF03358">
    <property type="entry name" value="FMN_red"/>
    <property type="match status" value="1"/>
</dbReference>
<keyword evidence="1" id="KW-0285">Flavoprotein</keyword>
<evidence type="ECO:0000259" key="4">
    <source>
        <dbReference type="Pfam" id="PF03358"/>
    </source>
</evidence>
<feature type="domain" description="NADPH-dependent FMN reductase-like" evidence="4">
    <location>
        <begin position="3"/>
        <end position="142"/>
    </location>
</feature>
<keyword evidence="6" id="KW-1185">Reference proteome</keyword>
<gene>
    <name evidence="5" type="primary">ssuE</name>
    <name evidence="5" type="ORF">ACFFHM_05960</name>
</gene>
<evidence type="ECO:0000256" key="2">
    <source>
        <dbReference type="ARBA" id="ARBA00022643"/>
    </source>
</evidence>
<keyword evidence="2" id="KW-0288">FMN</keyword>
<evidence type="ECO:0000256" key="3">
    <source>
        <dbReference type="ARBA" id="ARBA00023002"/>
    </source>
</evidence>
<dbReference type="PANTHER" id="PTHR43408:SF1">
    <property type="entry name" value="FMN REDUCTASE (NADPH)"/>
    <property type="match status" value="1"/>
</dbReference>
<proteinExistence type="predicted"/>
<dbReference type="SUPFAM" id="SSF52218">
    <property type="entry name" value="Flavoproteins"/>
    <property type="match status" value="1"/>
</dbReference>
<accession>A0ABV6K9T9</accession>
<dbReference type="PANTHER" id="PTHR43408">
    <property type="entry name" value="FMN REDUCTASE (NADPH)"/>
    <property type="match status" value="1"/>
</dbReference>
<dbReference type="EMBL" id="JBHLUX010000017">
    <property type="protein sequence ID" value="MFC0470077.1"/>
    <property type="molecule type" value="Genomic_DNA"/>
</dbReference>
<keyword evidence="3 5" id="KW-0560">Oxidoreductase</keyword>
<dbReference type="InterPro" id="IPR005025">
    <property type="entry name" value="FMN_Rdtase-like_dom"/>
</dbReference>
<dbReference type="RefSeq" id="WP_335961348.1">
    <property type="nucleotide sequence ID" value="NZ_JAXBLX010000016.1"/>
</dbReference>
<evidence type="ECO:0000313" key="5">
    <source>
        <dbReference type="EMBL" id="MFC0470077.1"/>
    </source>
</evidence>
<dbReference type="Gene3D" id="3.40.50.360">
    <property type="match status" value="1"/>
</dbReference>
<dbReference type="GO" id="GO:0052873">
    <property type="term" value="F:FMN reductase (NADPH) activity"/>
    <property type="evidence" value="ECO:0007669"/>
    <property type="project" value="UniProtKB-EC"/>
</dbReference>
<evidence type="ECO:0000313" key="6">
    <source>
        <dbReference type="Proteomes" id="UP001589838"/>
    </source>
</evidence>
<dbReference type="EC" id="1.5.1.38" evidence="5"/>
<dbReference type="NCBIfam" id="TIGR03567">
    <property type="entry name" value="FMN_reduc_SsuE"/>
    <property type="match status" value="1"/>
</dbReference>
<dbReference type="InterPro" id="IPR020048">
    <property type="entry name" value="NADPH-dep_FMN_reduc_SsuE"/>
</dbReference>
<reference evidence="5 6" key="1">
    <citation type="submission" date="2024-09" db="EMBL/GenBank/DDBJ databases">
        <authorList>
            <person name="Sun Q."/>
            <person name="Mori K."/>
        </authorList>
    </citation>
    <scope>NUCLEOTIDE SEQUENCE [LARGE SCALE GENOMIC DNA]</scope>
    <source>
        <strain evidence="5 6">NCAIM B.02610</strain>
    </source>
</reference>
<sequence>MAKIVIISGGPSKTTRLKGIIDYANNFLSEKGLTVEELHVIDIPAEDLILAKYNSEAIVAANAKVEDADAVIVASQVYKASFTGILKTYLDLLPQKGLENKIVLPLMLGGTISHLLAIDYSLKPVLSSLGAQNMIKGVFTLDTCIERGEDGSTTIEQEAKDRLEKAFIDLTTELKKQSVS</sequence>
<evidence type="ECO:0000256" key="1">
    <source>
        <dbReference type="ARBA" id="ARBA00022630"/>
    </source>
</evidence>
<organism evidence="5 6">
    <name type="scientific">Halalkalibacter kiskunsagensis</name>
    <dbReference type="NCBI Taxonomy" id="1548599"/>
    <lineage>
        <taxon>Bacteria</taxon>
        <taxon>Bacillati</taxon>
        <taxon>Bacillota</taxon>
        <taxon>Bacilli</taxon>
        <taxon>Bacillales</taxon>
        <taxon>Bacillaceae</taxon>
        <taxon>Halalkalibacter</taxon>
    </lineage>
</organism>
<comment type="caution">
    <text evidence="5">The sequence shown here is derived from an EMBL/GenBank/DDBJ whole genome shotgun (WGS) entry which is preliminary data.</text>
</comment>